<feature type="transmembrane region" description="Helical" evidence="7">
    <location>
        <begin position="291"/>
        <end position="308"/>
    </location>
</feature>
<feature type="region of interest" description="Disordered" evidence="6">
    <location>
        <begin position="1"/>
        <end position="29"/>
    </location>
</feature>
<dbReference type="Proteomes" id="UP000193144">
    <property type="component" value="Unassembled WGS sequence"/>
</dbReference>
<dbReference type="OrthoDB" id="4161376at2759"/>
<evidence type="ECO:0000256" key="1">
    <source>
        <dbReference type="ARBA" id="ARBA00004141"/>
    </source>
</evidence>
<keyword evidence="10" id="KW-1185">Reference proteome</keyword>
<dbReference type="GO" id="GO:0022857">
    <property type="term" value="F:transmembrane transporter activity"/>
    <property type="evidence" value="ECO:0007669"/>
    <property type="project" value="InterPro"/>
</dbReference>
<keyword evidence="3 7" id="KW-0812">Transmembrane</keyword>
<proteinExistence type="predicted"/>
<feature type="transmembrane region" description="Helical" evidence="7">
    <location>
        <begin position="459"/>
        <end position="478"/>
    </location>
</feature>
<dbReference type="AlphaFoldDB" id="A0A1Y1ZG51"/>
<keyword evidence="2" id="KW-0813">Transport</keyword>
<feature type="transmembrane region" description="Helical" evidence="7">
    <location>
        <begin position="546"/>
        <end position="565"/>
    </location>
</feature>
<dbReference type="PANTHER" id="PTHR23501">
    <property type="entry name" value="MAJOR FACILITATOR SUPERFAMILY"/>
    <property type="match status" value="1"/>
</dbReference>
<dbReference type="PANTHER" id="PTHR23501:SF109">
    <property type="entry name" value="MAJOR FACILITATOR SUPERFAMILY (MFS) PROFILE DOMAIN-CONTAINING PROTEIN-RELATED"/>
    <property type="match status" value="1"/>
</dbReference>
<sequence>MAASNLNDAPSEKGSVVEREYASSKDKDSDELSINDAARGDHLPDNYFLSYQFIGTLVGLCLAQIAAYIFLILPTNVLAYINEDIGPSKNLSWVNIARTLAESTMFLVSGRLSDLFGRRWFFIGGNCVCLIGVIVGACSKNVNTLIVASAVYGLGECIQLSFGVAIGELVKNKHRPMVSFLTPFWMSFIFATSAPIATFGPKIARAFVQNPNLGWRWTYYLNIIVISVAIILLFFCYQPPNFRMLHEHKSKMQQVKELDYLGMFLWTAGLVLFLMGISWGGGLYPWNSPHVIATIVVGAVCLIAFGFWEGFGNTRYPLMPMKFFRNRGFISLVACATVASMFYYSAVLLWPQQVAAMYTTDINYAGWLSCTVSAATALGQVCAGGMIKVFGHTRYWLIFSAFGMVAFVSACASLTPATKSMGIAFTILGPFFVGFIELAALSLAPLFCKPDDIGLSSGMLASIRAAGGSIAVAVYSTVLTNRLSTTIPSVVGGAAVDAGLPASELPTVLTAVAAGTLAKVPGVSQGVMTAIAAAIPTAYGQAFKTVYLASLGFGGIAIIGSLLTVDPKKHLTDKVERRMHGKAIGGNLEKGEHSVDA</sequence>
<dbReference type="InterPro" id="IPR053791">
    <property type="entry name" value="MFS_Tri12-like"/>
</dbReference>
<feature type="transmembrane region" description="Helical" evidence="7">
    <location>
        <begin position="178"/>
        <end position="197"/>
    </location>
</feature>
<feature type="transmembrane region" description="Helical" evidence="7">
    <location>
        <begin position="421"/>
        <end position="447"/>
    </location>
</feature>
<organism evidence="9 10">
    <name type="scientific">Clohesyomyces aquaticus</name>
    <dbReference type="NCBI Taxonomy" id="1231657"/>
    <lineage>
        <taxon>Eukaryota</taxon>
        <taxon>Fungi</taxon>
        <taxon>Dikarya</taxon>
        <taxon>Ascomycota</taxon>
        <taxon>Pezizomycotina</taxon>
        <taxon>Dothideomycetes</taxon>
        <taxon>Pleosporomycetidae</taxon>
        <taxon>Pleosporales</taxon>
        <taxon>Lindgomycetaceae</taxon>
        <taxon>Clohesyomyces</taxon>
    </lineage>
</organism>
<evidence type="ECO:0000256" key="4">
    <source>
        <dbReference type="ARBA" id="ARBA00022989"/>
    </source>
</evidence>
<dbReference type="InterPro" id="IPR005829">
    <property type="entry name" value="Sugar_transporter_CS"/>
</dbReference>
<dbReference type="Gene3D" id="1.20.1250.20">
    <property type="entry name" value="MFS general substrate transporter like domains"/>
    <property type="match status" value="1"/>
</dbReference>
<dbReference type="GO" id="GO:0005886">
    <property type="term" value="C:plasma membrane"/>
    <property type="evidence" value="ECO:0007669"/>
    <property type="project" value="TreeGrafter"/>
</dbReference>
<feature type="domain" description="Major facilitator superfamily (MFS) profile" evidence="8">
    <location>
        <begin position="52"/>
        <end position="569"/>
    </location>
</feature>
<comment type="caution">
    <text evidence="9">The sequence shown here is derived from an EMBL/GenBank/DDBJ whole genome shotgun (WGS) entry which is preliminary data.</text>
</comment>
<feature type="transmembrane region" description="Helical" evidence="7">
    <location>
        <begin position="217"/>
        <end position="237"/>
    </location>
</feature>
<keyword evidence="4 7" id="KW-1133">Transmembrane helix</keyword>
<dbReference type="Pfam" id="PF06609">
    <property type="entry name" value="TRI12"/>
    <property type="match status" value="1"/>
</dbReference>
<feature type="transmembrane region" description="Helical" evidence="7">
    <location>
        <begin position="120"/>
        <end position="139"/>
    </location>
</feature>
<accession>A0A1Y1ZG51</accession>
<feature type="transmembrane region" description="Helical" evidence="7">
    <location>
        <begin position="145"/>
        <end position="166"/>
    </location>
</feature>
<evidence type="ECO:0000313" key="9">
    <source>
        <dbReference type="EMBL" id="ORY09230.1"/>
    </source>
</evidence>
<dbReference type="InterPro" id="IPR036259">
    <property type="entry name" value="MFS_trans_sf"/>
</dbReference>
<evidence type="ECO:0000259" key="8">
    <source>
        <dbReference type="PROSITE" id="PS50850"/>
    </source>
</evidence>
<reference evidence="9 10" key="1">
    <citation type="submission" date="2016-07" db="EMBL/GenBank/DDBJ databases">
        <title>Pervasive Adenine N6-methylation of Active Genes in Fungi.</title>
        <authorList>
            <consortium name="DOE Joint Genome Institute"/>
            <person name="Mondo S.J."/>
            <person name="Dannebaum R.O."/>
            <person name="Kuo R.C."/>
            <person name="Labutti K."/>
            <person name="Haridas S."/>
            <person name="Kuo A."/>
            <person name="Salamov A."/>
            <person name="Ahrendt S.R."/>
            <person name="Lipzen A."/>
            <person name="Sullivan W."/>
            <person name="Andreopoulos W.B."/>
            <person name="Clum A."/>
            <person name="Lindquist E."/>
            <person name="Daum C."/>
            <person name="Ramamoorthy G.K."/>
            <person name="Gryganskyi A."/>
            <person name="Culley D."/>
            <person name="Magnuson J.K."/>
            <person name="James T.Y."/>
            <person name="O'Malley M.A."/>
            <person name="Stajich J.E."/>
            <person name="Spatafora J.W."/>
            <person name="Visel A."/>
            <person name="Grigoriev I.V."/>
        </authorList>
    </citation>
    <scope>NUCLEOTIDE SEQUENCE [LARGE SCALE GENOMIC DNA]</scope>
    <source>
        <strain evidence="9 10">CBS 115471</strain>
    </source>
</reference>
<evidence type="ECO:0000256" key="6">
    <source>
        <dbReference type="SAM" id="MobiDB-lite"/>
    </source>
</evidence>
<protein>
    <submittedName>
        <fullName evidence="9">Fungal trichothecene efflux pump</fullName>
    </submittedName>
</protein>
<evidence type="ECO:0000256" key="2">
    <source>
        <dbReference type="ARBA" id="ARBA00022448"/>
    </source>
</evidence>
<feature type="transmembrane region" description="Helical" evidence="7">
    <location>
        <begin position="395"/>
        <end position="415"/>
    </location>
</feature>
<evidence type="ECO:0000256" key="3">
    <source>
        <dbReference type="ARBA" id="ARBA00022692"/>
    </source>
</evidence>
<dbReference type="InterPro" id="IPR020846">
    <property type="entry name" value="MFS_dom"/>
</dbReference>
<feature type="transmembrane region" description="Helical" evidence="7">
    <location>
        <begin position="329"/>
        <end position="350"/>
    </location>
</feature>
<dbReference type="InterPro" id="IPR010573">
    <property type="entry name" value="MFS_Str1/Tri12-like"/>
</dbReference>
<dbReference type="PROSITE" id="PS50850">
    <property type="entry name" value="MFS"/>
    <property type="match status" value="1"/>
</dbReference>
<comment type="subcellular location">
    <subcellularLocation>
        <location evidence="1">Membrane</location>
        <topology evidence="1">Multi-pass membrane protein</topology>
    </subcellularLocation>
</comment>
<gene>
    <name evidence="9" type="ORF">BCR34DRAFT_541190</name>
</gene>
<evidence type="ECO:0000313" key="10">
    <source>
        <dbReference type="Proteomes" id="UP000193144"/>
    </source>
</evidence>
<evidence type="ECO:0000256" key="7">
    <source>
        <dbReference type="SAM" id="Phobius"/>
    </source>
</evidence>
<dbReference type="CDD" id="cd06179">
    <property type="entry name" value="MFS_TRI12_like"/>
    <property type="match status" value="1"/>
</dbReference>
<dbReference type="PROSITE" id="PS00216">
    <property type="entry name" value="SUGAR_TRANSPORT_1"/>
    <property type="match status" value="1"/>
</dbReference>
<keyword evidence="5 7" id="KW-0472">Membrane</keyword>
<name>A0A1Y1ZG51_9PLEO</name>
<dbReference type="SUPFAM" id="SSF103473">
    <property type="entry name" value="MFS general substrate transporter"/>
    <property type="match status" value="1"/>
</dbReference>
<feature type="transmembrane region" description="Helical" evidence="7">
    <location>
        <begin position="258"/>
        <end position="279"/>
    </location>
</feature>
<feature type="compositionally biased region" description="Basic and acidic residues" evidence="6">
    <location>
        <begin position="15"/>
        <end position="29"/>
    </location>
</feature>
<evidence type="ECO:0000256" key="5">
    <source>
        <dbReference type="ARBA" id="ARBA00023136"/>
    </source>
</evidence>
<feature type="transmembrane region" description="Helical" evidence="7">
    <location>
        <begin position="49"/>
        <end position="73"/>
    </location>
</feature>
<dbReference type="EMBL" id="MCFA01000089">
    <property type="protein sequence ID" value="ORY09230.1"/>
    <property type="molecule type" value="Genomic_DNA"/>
</dbReference>
<feature type="transmembrane region" description="Helical" evidence="7">
    <location>
        <begin position="362"/>
        <end position="383"/>
    </location>
</feature>